<dbReference type="InterPro" id="IPR036108">
    <property type="entry name" value="4pyrrol_syn_uPrphyn_synt_sf"/>
</dbReference>
<accession>A0A3B0QFE7</accession>
<dbReference type="InterPro" id="IPR003754">
    <property type="entry name" value="4pyrrol_synth_uPrphyn_synth"/>
</dbReference>
<dbReference type="GO" id="GO:0033014">
    <property type="term" value="P:tetrapyrrole biosynthetic process"/>
    <property type="evidence" value="ECO:0007669"/>
    <property type="project" value="InterPro"/>
</dbReference>
<sequence length="243" mass="27976">MRNNPALSKLCNLDSFLEQDDFMTIYLGLNQQTAKRYCAHFAPILKIVPFAKSSPQFRLAFRYLEKTSHILLTSPSSTSLFLSRMSKEVSKRTLENKHYLCLGKITAHRLIRLLPKAQHSLATIETGEGILPLISSLPEDTRILYPHSALSRSVIKDFLEKENRCFFAYPHYRIQEIQLESKIFDRCNRVILTSPSGVRAYAKLFPNLPNRTHLCQGPITLKEFQKIYSHPGKLLHEERSVES</sequence>
<dbReference type="EMBL" id="LS992154">
    <property type="protein sequence ID" value="SYX08714.1"/>
    <property type="molecule type" value="Genomic_DNA"/>
</dbReference>
<name>A0A3B0QFE7_9CHLA</name>
<keyword evidence="3" id="KW-1185">Reference proteome</keyword>
<dbReference type="Proteomes" id="UP000258476">
    <property type="component" value="Chromosome"/>
</dbReference>
<dbReference type="KEGG" id="chla:C834K_0242"/>
<dbReference type="CDD" id="cd06578">
    <property type="entry name" value="HemD"/>
    <property type="match status" value="1"/>
</dbReference>
<dbReference type="GO" id="GO:0004852">
    <property type="term" value="F:uroporphyrinogen-III synthase activity"/>
    <property type="evidence" value="ECO:0007669"/>
    <property type="project" value="InterPro"/>
</dbReference>
<feature type="domain" description="Tetrapyrrole biosynthesis uroporphyrinogen III synthase" evidence="1">
    <location>
        <begin position="39"/>
        <end position="226"/>
    </location>
</feature>
<organism evidence="2 3">
    <name type="scientific">Chlamydia poikilotherma</name>
    <dbReference type="NCBI Taxonomy" id="1967783"/>
    <lineage>
        <taxon>Bacteria</taxon>
        <taxon>Pseudomonadati</taxon>
        <taxon>Chlamydiota</taxon>
        <taxon>Chlamydiia</taxon>
        <taxon>Chlamydiales</taxon>
        <taxon>Chlamydiaceae</taxon>
        <taxon>Chlamydia/Chlamydophila group</taxon>
        <taxon>Chlamydia</taxon>
    </lineage>
</organism>
<reference evidence="3" key="1">
    <citation type="submission" date="2017-11" db="EMBL/GenBank/DDBJ databases">
        <authorList>
            <person name="Seth-Smith MB H."/>
        </authorList>
    </citation>
    <scope>NUCLEOTIDE SEQUENCE [LARGE SCALE GENOMIC DNA]</scope>
</reference>
<proteinExistence type="predicted"/>
<dbReference type="SUPFAM" id="SSF69618">
    <property type="entry name" value="HemD-like"/>
    <property type="match status" value="1"/>
</dbReference>
<protein>
    <submittedName>
        <fullName evidence="2">Uroporphyrinogen-III synthase,Uroporphyrinogen-III synthase,Uroporphyrinogen-III synthase HemD</fullName>
    </submittedName>
</protein>
<gene>
    <name evidence="2" type="ORF">C834K_0242</name>
</gene>
<evidence type="ECO:0000259" key="1">
    <source>
        <dbReference type="Pfam" id="PF02602"/>
    </source>
</evidence>
<dbReference type="Gene3D" id="3.40.50.10090">
    <property type="match status" value="1"/>
</dbReference>
<evidence type="ECO:0000313" key="2">
    <source>
        <dbReference type="EMBL" id="SYX08714.1"/>
    </source>
</evidence>
<evidence type="ECO:0000313" key="3">
    <source>
        <dbReference type="Proteomes" id="UP000258476"/>
    </source>
</evidence>
<dbReference type="Pfam" id="PF02602">
    <property type="entry name" value="HEM4"/>
    <property type="match status" value="1"/>
</dbReference>
<dbReference type="NCBIfam" id="NF004588">
    <property type="entry name" value="PRK05928.2-6"/>
    <property type="match status" value="1"/>
</dbReference>
<dbReference type="AlphaFoldDB" id="A0A3B0QFE7"/>